<name>A0A1X1RKZ8_MYCFA</name>
<accession>A0A1X1RKZ8</accession>
<organism evidence="2 3">
    <name type="scientific">Mycolicibacterium fallax</name>
    <name type="common">Mycobacterium fallax</name>
    <dbReference type="NCBI Taxonomy" id="1793"/>
    <lineage>
        <taxon>Bacteria</taxon>
        <taxon>Bacillati</taxon>
        <taxon>Actinomycetota</taxon>
        <taxon>Actinomycetes</taxon>
        <taxon>Mycobacteriales</taxon>
        <taxon>Mycobacteriaceae</taxon>
        <taxon>Mycolicibacterium</taxon>
    </lineage>
</organism>
<evidence type="ECO:0000313" key="3">
    <source>
        <dbReference type="Proteomes" id="UP000193484"/>
    </source>
</evidence>
<dbReference type="RefSeq" id="WP_085092666.1">
    <property type="nucleotide sequence ID" value="NZ_AP022603.1"/>
</dbReference>
<dbReference type="STRING" id="1793.AWC04_02110"/>
<dbReference type="Proteomes" id="UP000193484">
    <property type="component" value="Unassembled WGS sequence"/>
</dbReference>
<proteinExistence type="predicted"/>
<reference evidence="2 3" key="1">
    <citation type="submission" date="2016-01" db="EMBL/GenBank/DDBJ databases">
        <title>The new phylogeny of the genus Mycobacterium.</title>
        <authorList>
            <person name="Tarcisio F."/>
            <person name="Conor M."/>
            <person name="Antonella G."/>
            <person name="Elisabetta G."/>
            <person name="Giulia F.S."/>
            <person name="Sara T."/>
            <person name="Anna F."/>
            <person name="Clotilde B."/>
            <person name="Roberto B."/>
            <person name="Veronica D.S."/>
            <person name="Fabio R."/>
            <person name="Monica P."/>
            <person name="Olivier J."/>
            <person name="Enrico T."/>
            <person name="Nicola S."/>
        </authorList>
    </citation>
    <scope>NUCLEOTIDE SEQUENCE [LARGE SCALE GENOMIC DNA]</scope>
    <source>
        <strain evidence="2 3">DSM 44179</strain>
    </source>
</reference>
<dbReference type="AlphaFoldDB" id="A0A1X1RKZ8"/>
<dbReference type="EMBL" id="LQOJ01000015">
    <property type="protein sequence ID" value="ORV08493.1"/>
    <property type="molecule type" value="Genomic_DNA"/>
</dbReference>
<protein>
    <submittedName>
        <fullName evidence="2">Antitoxin MazE</fullName>
    </submittedName>
</protein>
<gene>
    <name evidence="2" type="ORF">AWC04_02110</name>
</gene>
<dbReference type="InterPro" id="IPR021558">
    <property type="entry name" value="MazE-like"/>
</dbReference>
<evidence type="ECO:0000313" key="2">
    <source>
        <dbReference type="EMBL" id="ORV08493.1"/>
    </source>
</evidence>
<feature type="region of interest" description="Disordered" evidence="1">
    <location>
        <begin position="52"/>
        <end position="74"/>
    </location>
</feature>
<comment type="caution">
    <text evidence="2">The sequence shown here is derived from an EMBL/GenBank/DDBJ whole genome shotgun (WGS) entry which is preliminary data.</text>
</comment>
<keyword evidence="3" id="KW-1185">Reference proteome</keyword>
<feature type="compositionally biased region" description="Acidic residues" evidence="1">
    <location>
        <begin position="57"/>
        <end position="74"/>
    </location>
</feature>
<evidence type="ECO:0000256" key="1">
    <source>
        <dbReference type="SAM" id="MobiDB-lite"/>
    </source>
</evidence>
<sequence length="74" mass="8349">MASPDTNKRVADHRARLRGQGLRPLQIWVPDTRSAEFAAEAHRQSALAAIADRESGDQDWVDDVSEFNDPDFDR</sequence>
<dbReference type="OrthoDB" id="3734119at2"/>
<dbReference type="Pfam" id="PF11455">
    <property type="entry name" value="MazE-like"/>
    <property type="match status" value="1"/>
</dbReference>